<dbReference type="AlphaFoldDB" id="A0A432G9S3"/>
<dbReference type="Proteomes" id="UP000287176">
    <property type="component" value="Unassembled WGS sequence"/>
</dbReference>
<evidence type="ECO:0000313" key="4">
    <source>
        <dbReference type="Proteomes" id="UP000286732"/>
    </source>
</evidence>
<evidence type="ECO:0000313" key="5">
    <source>
        <dbReference type="Proteomes" id="UP000287176"/>
    </source>
</evidence>
<evidence type="ECO:0000313" key="2">
    <source>
        <dbReference type="EMBL" id="RTZ80275.1"/>
    </source>
</evidence>
<reference evidence="4 5" key="1">
    <citation type="submission" date="2018-06" db="EMBL/GenBank/DDBJ databases">
        <title>Combined omics and stable isotope probing to characterize newly discovered Mariana Back-Arc vent microbial communities.</title>
        <authorList>
            <person name="Trembath-Reichert E."/>
            <person name="Huber J.A."/>
        </authorList>
    </citation>
    <scope>NUCLEOTIDE SEQUENCE [LARGE SCALE GENOMIC DNA]</scope>
    <source>
        <strain evidence="3">MAG 24</strain>
        <strain evidence="2">MAG 63_2</strain>
    </source>
</reference>
<dbReference type="EMBL" id="QNZM01000175">
    <property type="protein sequence ID" value="RTZ80275.1"/>
    <property type="molecule type" value="Genomic_DNA"/>
</dbReference>
<name>A0A432G9S3_9DELT</name>
<organism evidence="2 4">
    <name type="scientific">SAR324 cluster bacterium</name>
    <dbReference type="NCBI Taxonomy" id="2024889"/>
    <lineage>
        <taxon>Bacteria</taxon>
        <taxon>Deltaproteobacteria</taxon>
        <taxon>SAR324 cluster</taxon>
    </lineage>
</organism>
<sequence length="105" mass="11433">MSTENGVRLQVDQQKRIGVSDVITMLKGLRSEAVIKIVRTSDAKGKADTLNFGNDDGKDGSENSTHSFNQSSAVKGKTELPQIRELNEIAALLRSMDDQQNQLGS</sequence>
<evidence type="ECO:0000256" key="1">
    <source>
        <dbReference type="SAM" id="MobiDB-lite"/>
    </source>
</evidence>
<comment type="caution">
    <text evidence="2">The sequence shown here is derived from an EMBL/GenBank/DDBJ whole genome shotgun (WGS) entry which is preliminary data.</text>
</comment>
<dbReference type="Proteomes" id="UP000286732">
    <property type="component" value="Unassembled WGS sequence"/>
</dbReference>
<gene>
    <name evidence="3" type="ORF">DSY94_04900</name>
    <name evidence="2" type="ORF">DSY98_04525</name>
</gene>
<dbReference type="EMBL" id="QNZI01000130">
    <property type="protein sequence ID" value="RTZ84943.1"/>
    <property type="molecule type" value="Genomic_DNA"/>
</dbReference>
<accession>A0A432G9S3</accession>
<evidence type="ECO:0000313" key="3">
    <source>
        <dbReference type="EMBL" id="RTZ84943.1"/>
    </source>
</evidence>
<feature type="region of interest" description="Disordered" evidence="1">
    <location>
        <begin position="46"/>
        <end position="80"/>
    </location>
</feature>
<feature type="compositionally biased region" description="Polar residues" evidence="1">
    <location>
        <begin position="62"/>
        <end position="73"/>
    </location>
</feature>
<proteinExistence type="predicted"/>
<protein>
    <submittedName>
        <fullName evidence="2">Uncharacterized protein</fullName>
    </submittedName>
</protein>